<dbReference type="PANTHER" id="PTHR24235">
    <property type="entry name" value="NEUROPEPTIDE Y RECEPTOR"/>
    <property type="match status" value="1"/>
</dbReference>
<evidence type="ECO:0000313" key="12">
    <source>
        <dbReference type="EMBL" id="ANO39137.1"/>
    </source>
</evidence>
<comment type="similarity">
    <text evidence="2 9">Belongs to the G-protein coupled receptor 1 family.</text>
</comment>
<dbReference type="GO" id="GO:0016020">
    <property type="term" value="C:membrane"/>
    <property type="evidence" value="ECO:0007669"/>
    <property type="project" value="UniProtKB-SubCell"/>
</dbReference>
<dbReference type="SUPFAM" id="SSF81321">
    <property type="entry name" value="Family A G protein-coupled receptor-like"/>
    <property type="match status" value="1"/>
</dbReference>
<dbReference type="EMBL" id="KX018976">
    <property type="protein sequence ID" value="ANO39137.1"/>
    <property type="molecule type" value="mRNA"/>
</dbReference>
<name>A0A193KUI8_SCHMD</name>
<dbReference type="PANTHER" id="PTHR24235:SF29">
    <property type="entry name" value="GH23382P"/>
    <property type="match status" value="1"/>
</dbReference>
<keyword evidence="5 9" id="KW-0297">G-protein coupled receptor</keyword>
<dbReference type="OMA" id="TIFHVEY"/>
<keyword evidence="8 9" id="KW-0807">Transducer</keyword>
<feature type="domain" description="G-protein coupled receptors family 1 profile" evidence="11">
    <location>
        <begin position="68"/>
        <end position="350"/>
    </location>
</feature>
<evidence type="ECO:0000256" key="10">
    <source>
        <dbReference type="SAM" id="Phobius"/>
    </source>
</evidence>
<sequence length="437" mass="50532">MEGFNKYVCCKFNICGSNLSNFHSGQSIFQIKILEIFNRPEYASYRLNWVQYFMIFAYSLVTLIGLLINVIVFVALCRCRVLSNVTNLFVLSLTLSDIILCGVNSPIQIFYVLNRLTKIPDWACKFLFSCFGVPIYVSSLLIMLISIDRYKVILYPFKKRITKRRAFFEILLVFSYSSVSIIPVAMFTQNSPVTKSASFIYCMEKWPNKNLRLIYSIFTFFGQFFIPLLVSGILYRKIYCCLQRRTSMKRDIERKERTNRLLAGVVICFGMCWSPWCLFSLILEIIAFLKISSADFNEAINVNMSRNTSSCKYIPIFKEPNLLLGPHTILVDLILKLVALFSACINPLLYGWMNDPIRESIRRVFNDFTRTIFHVEYIPTENINFYPMGLTLKNNSTCPACVSQVGQFSEPYCQKGLMSLSCSMKERSRIISNDKLT</sequence>
<dbReference type="InterPro" id="IPR000611">
    <property type="entry name" value="NPY_rcpt"/>
</dbReference>
<evidence type="ECO:0000259" key="11">
    <source>
        <dbReference type="PROSITE" id="PS50262"/>
    </source>
</evidence>
<dbReference type="Gene3D" id="1.20.1070.10">
    <property type="entry name" value="Rhodopsin 7-helix transmembrane proteins"/>
    <property type="match status" value="1"/>
</dbReference>
<evidence type="ECO:0000256" key="7">
    <source>
        <dbReference type="ARBA" id="ARBA00023170"/>
    </source>
</evidence>
<dbReference type="PROSITE" id="PS00237">
    <property type="entry name" value="G_PROTEIN_RECEP_F1_1"/>
    <property type="match status" value="1"/>
</dbReference>
<dbReference type="GO" id="GO:0004983">
    <property type="term" value="F:neuropeptide Y receptor activity"/>
    <property type="evidence" value="ECO:0007669"/>
    <property type="project" value="InterPro"/>
</dbReference>
<evidence type="ECO:0000256" key="2">
    <source>
        <dbReference type="ARBA" id="ARBA00010663"/>
    </source>
</evidence>
<evidence type="ECO:0000256" key="4">
    <source>
        <dbReference type="ARBA" id="ARBA00022989"/>
    </source>
</evidence>
<keyword evidence="4 10" id="KW-1133">Transmembrane helix</keyword>
<feature type="transmembrane region" description="Helical" evidence="10">
    <location>
        <begin position="49"/>
        <end position="76"/>
    </location>
</feature>
<dbReference type="AlphaFoldDB" id="A0A193KUI8"/>
<dbReference type="InterPro" id="IPR017452">
    <property type="entry name" value="GPCR_Rhodpsn_7TM"/>
</dbReference>
<evidence type="ECO:0000256" key="1">
    <source>
        <dbReference type="ARBA" id="ARBA00004141"/>
    </source>
</evidence>
<organism evidence="12">
    <name type="scientific">Schmidtea mediterranea</name>
    <name type="common">Freshwater planarian flatworm</name>
    <dbReference type="NCBI Taxonomy" id="79327"/>
    <lineage>
        <taxon>Eukaryota</taxon>
        <taxon>Metazoa</taxon>
        <taxon>Spiralia</taxon>
        <taxon>Lophotrochozoa</taxon>
        <taxon>Platyhelminthes</taxon>
        <taxon>Rhabditophora</taxon>
        <taxon>Seriata</taxon>
        <taxon>Tricladida</taxon>
        <taxon>Continenticola</taxon>
        <taxon>Geoplanoidea</taxon>
        <taxon>Dugesiidae</taxon>
        <taxon>Schmidtea</taxon>
    </lineage>
</organism>
<dbReference type="PROSITE" id="PS50262">
    <property type="entry name" value="G_PROTEIN_RECEP_F1_2"/>
    <property type="match status" value="1"/>
</dbReference>
<evidence type="ECO:0000256" key="6">
    <source>
        <dbReference type="ARBA" id="ARBA00023136"/>
    </source>
</evidence>
<dbReference type="SMART" id="SM01381">
    <property type="entry name" value="7TM_GPCR_Srsx"/>
    <property type="match status" value="1"/>
</dbReference>
<feature type="transmembrane region" description="Helical" evidence="10">
    <location>
        <begin position="261"/>
        <end position="289"/>
    </location>
</feature>
<feature type="transmembrane region" description="Helical" evidence="10">
    <location>
        <begin position="166"/>
        <end position="187"/>
    </location>
</feature>
<dbReference type="PRINTS" id="PR01012">
    <property type="entry name" value="NRPEPTIDEYR"/>
</dbReference>
<feature type="transmembrane region" description="Helical" evidence="10">
    <location>
        <begin position="126"/>
        <end position="145"/>
    </location>
</feature>
<reference evidence="12" key="1">
    <citation type="journal article" date="2016" name="PLoS Biol.">
        <title>GPCRs Direct Germline Development and Somatic Gonad Function in Planarians.</title>
        <authorList>
            <person name="Saberi A."/>
            <person name="Jamal A."/>
            <person name="Beets I."/>
            <person name="Schoofs L."/>
            <person name="Newmark P.A."/>
        </authorList>
    </citation>
    <scope>NUCLEOTIDE SEQUENCE</scope>
</reference>
<proteinExistence type="evidence at transcript level"/>
<keyword evidence="3 9" id="KW-0812">Transmembrane</keyword>
<gene>
    <name evidence="12" type="primary">npyr-16</name>
</gene>
<feature type="transmembrane region" description="Helical" evidence="10">
    <location>
        <begin position="88"/>
        <end position="114"/>
    </location>
</feature>
<protein>
    <submittedName>
        <fullName evidence="12">NPYR-16</fullName>
    </submittedName>
</protein>
<comment type="subcellular location">
    <subcellularLocation>
        <location evidence="1">Membrane</location>
        <topology evidence="1">Multi-pass membrane protein</topology>
    </subcellularLocation>
</comment>
<evidence type="ECO:0000256" key="8">
    <source>
        <dbReference type="ARBA" id="ARBA00023224"/>
    </source>
</evidence>
<evidence type="ECO:0000256" key="9">
    <source>
        <dbReference type="RuleBase" id="RU000688"/>
    </source>
</evidence>
<dbReference type="InterPro" id="IPR000276">
    <property type="entry name" value="GPCR_Rhodpsn"/>
</dbReference>
<evidence type="ECO:0000256" key="5">
    <source>
        <dbReference type="ARBA" id="ARBA00023040"/>
    </source>
</evidence>
<accession>A0A193KUI8</accession>
<keyword evidence="7 9" id="KW-0675">Receptor</keyword>
<dbReference type="Pfam" id="PF00001">
    <property type="entry name" value="7tm_1"/>
    <property type="match status" value="1"/>
</dbReference>
<evidence type="ECO:0000256" key="3">
    <source>
        <dbReference type="ARBA" id="ARBA00022692"/>
    </source>
</evidence>
<feature type="transmembrane region" description="Helical" evidence="10">
    <location>
        <begin position="333"/>
        <end position="353"/>
    </location>
</feature>
<keyword evidence="6 10" id="KW-0472">Membrane</keyword>
<feature type="transmembrane region" description="Helical" evidence="10">
    <location>
        <begin position="213"/>
        <end position="235"/>
    </location>
</feature>
<dbReference type="PRINTS" id="PR00237">
    <property type="entry name" value="GPCRRHODOPSN"/>
</dbReference>